<evidence type="ECO:0000313" key="2">
    <source>
        <dbReference type="Proteomes" id="UP000095280"/>
    </source>
</evidence>
<accession>A0A1I8GI96</accession>
<dbReference type="Proteomes" id="UP000095280">
    <property type="component" value="Unplaced"/>
</dbReference>
<feature type="compositionally biased region" description="Low complexity" evidence="1">
    <location>
        <begin position="35"/>
        <end position="46"/>
    </location>
</feature>
<dbReference type="WBParaSite" id="maker-uti_cns_0002092-snap-gene-0.15-mRNA-1">
    <property type="protein sequence ID" value="maker-uti_cns_0002092-snap-gene-0.15-mRNA-1"/>
    <property type="gene ID" value="maker-uti_cns_0002092-snap-gene-0.15"/>
</dbReference>
<reference evidence="3" key="1">
    <citation type="submission" date="2016-11" db="UniProtKB">
        <authorList>
            <consortium name="WormBaseParasite"/>
        </authorList>
    </citation>
    <scope>IDENTIFICATION</scope>
</reference>
<evidence type="ECO:0000256" key="1">
    <source>
        <dbReference type="SAM" id="MobiDB-lite"/>
    </source>
</evidence>
<sequence>LPMQQAVVTRTCRPCGRQFTAQTGTFELQGKNPGQQQQQQQQQQESQSEESRTRGQLKPLRLALADWNVFPETTVLAPQQAEGVVCNWLQTTAAQMKLLDDESRLYGKVIFDPLGELYDFEISTLSSKMLSPGFGNWMSTLASGEVLLDIVNCLIDHCLPAAVGRNEAGNIFEIITAEPLKKVRLLDVAPNQLAACMFLGNHNRLIDDFLDPLLASVRDIGLPPPGEKPGTAGNIRQALHLIRPVGHNLLRSCHSTREWTWKALMLLVLILMALCGSLTAEQEHLFSCLTGEFDASQLVVPELQLALSAIQQAAKGITVAEQPSVQELRWALPYRRVMKQGPIEFQSVLLRDFELE</sequence>
<proteinExistence type="predicted"/>
<keyword evidence="2" id="KW-1185">Reference proteome</keyword>
<evidence type="ECO:0000313" key="3">
    <source>
        <dbReference type="WBParaSite" id="maker-uti_cns_0002092-snap-gene-0.15-mRNA-1"/>
    </source>
</evidence>
<name>A0A1I8GI96_9PLAT</name>
<feature type="region of interest" description="Disordered" evidence="1">
    <location>
        <begin position="27"/>
        <end position="55"/>
    </location>
</feature>
<organism evidence="2 3">
    <name type="scientific">Macrostomum lignano</name>
    <dbReference type="NCBI Taxonomy" id="282301"/>
    <lineage>
        <taxon>Eukaryota</taxon>
        <taxon>Metazoa</taxon>
        <taxon>Spiralia</taxon>
        <taxon>Lophotrochozoa</taxon>
        <taxon>Platyhelminthes</taxon>
        <taxon>Rhabditophora</taxon>
        <taxon>Macrostomorpha</taxon>
        <taxon>Macrostomida</taxon>
        <taxon>Macrostomidae</taxon>
        <taxon>Macrostomum</taxon>
    </lineage>
</organism>
<dbReference type="AlphaFoldDB" id="A0A1I8GI96"/>
<protein>
    <submittedName>
        <fullName evidence="3">CHASE2 domain-containing protein</fullName>
    </submittedName>
</protein>